<accession>A0A0L0C074</accession>
<comment type="subcellular location">
    <subcellularLocation>
        <location evidence="1">Membrane</location>
        <topology evidence="1">Multi-pass membrane protein</topology>
    </subcellularLocation>
</comment>
<keyword evidence="5 7" id="KW-0472">Membrane</keyword>
<evidence type="ECO:0000313" key="8">
    <source>
        <dbReference type="EMBL" id="KNC24859.1"/>
    </source>
</evidence>
<proteinExistence type="inferred from homology"/>
<gene>
    <name evidence="8" type="ORF">FF38_07861</name>
</gene>
<feature type="transmembrane region" description="Helical" evidence="7">
    <location>
        <begin position="418"/>
        <end position="440"/>
    </location>
</feature>
<feature type="transmembrane region" description="Helical" evidence="7">
    <location>
        <begin position="616"/>
        <end position="637"/>
    </location>
</feature>
<protein>
    <submittedName>
        <fullName evidence="8">CTL-like protein 2</fullName>
    </submittedName>
</protein>
<dbReference type="GO" id="GO:0022857">
    <property type="term" value="F:transmembrane transporter activity"/>
    <property type="evidence" value="ECO:0007669"/>
    <property type="project" value="InterPro"/>
</dbReference>
<feature type="transmembrane region" description="Helical" evidence="7">
    <location>
        <begin position="563"/>
        <end position="596"/>
    </location>
</feature>
<sequence length="821" mass="94118">MMDNDNVDPRVFMRNCDSMIDPRTSVRYSVNNTPVTPAISRSLSYHTQISAKNEVPITLQEEENAPLKRQASAKFRPINHKKHSCTDVHCLLIFICFIIGWIYIATYALSQGNLNKLLIPTDSKNAKCGLDSGVRDKKMLFFYNLDKCLDPLTPITGCNTKQICVKECPKTSFIWQENTDQTNLSTLKEKLICDSTVNKQKLKSLLDVKKSIENDLCSGWYLESKPLFNHCVWDLSDELCEILPKKLTGRNRRSDLTSVNFIDFKPVATKLAEFGKSIKSVCNKQHLNTSSNMIAFKEKIKKTNSNFNRIIAAIISKFNYSGKEILAEHIADDLKNSWKVIVFAFFIHLFAVLLFITLLRWLAEPLVWVSICGVIFGLGYSFYYSFRQYRLWSTEAHVPKHATNLQAKVQNILENGDVWLYVTMILGALLTIIVLIVIVIRKRIKIAVAIIKEASRAITNIKSSIFFPIFPAILNILVATMSIIILLHLGSIGDYSFIMARRNITETTEQCVCTGPELQKPYKLGDACDPALFEEYCRNENNELCMQTSCSFNEIIKDRKTNWFMLLNIFGVLWVTFFISAYEDMVLACTFSLWYWTFNKKNIPKFPLLKAMWITTVYHLGTLAFGALVLSICRMIRYMLELIEKKAKAYNNTITRAILCCMKFFFWLLENFLRFLNRNAYITCAIHSTSFCESSRKAFSLITQNLLRVYAVDKVSDFLFFLSKILVTGCTSFTTFIALKAYPDIIIIHYPEVPVALVAILSYVMAHFIFSTYSMAVDTLFFCFLQDSTENDGSAENPFFMSKELRKLLGKSKIKRKKLQG</sequence>
<comment type="caution">
    <text evidence="8">The sequence shown here is derived from an EMBL/GenBank/DDBJ whole genome shotgun (WGS) entry which is preliminary data.</text>
</comment>
<keyword evidence="3 7" id="KW-0812">Transmembrane</keyword>
<feature type="transmembrane region" description="Helical" evidence="7">
    <location>
        <begin position="465"/>
        <end position="489"/>
    </location>
</feature>
<feature type="transmembrane region" description="Helical" evidence="7">
    <location>
        <begin position="649"/>
        <end position="669"/>
    </location>
</feature>
<keyword evidence="4 7" id="KW-1133">Transmembrane helix</keyword>
<evidence type="ECO:0000256" key="5">
    <source>
        <dbReference type="ARBA" id="ARBA00023136"/>
    </source>
</evidence>
<feature type="transmembrane region" description="Helical" evidence="7">
    <location>
        <begin position="367"/>
        <end position="386"/>
    </location>
</feature>
<dbReference type="Pfam" id="PF04515">
    <property type="entry name" value="Choline_transpo"/>
    <property type="match status" value="1"/>
</dbReference>
<evidence type="ECO:0000256" key="4">
    <source>
        <dbReference type="ARBA" id="ARBA00022989"/>
    </source>
</evidence>
<evidence type="ECO:0000256" key="3">
    <source>
        <dbReference type="ARBA" id="ARBA00022692"/>
    </source>
</evidence>
<feature type="transmembrane region" description="Helical" evidence="7">
    <location>
        <begin position="340"/>
        <end position="361"/>
    </location>
</feature>
<evidence type="ECO:0000313" key="9">
    <source>
        <dbReference type="Proteomes" id="UP000037069"/>
    </source>
</evidence>
<dbReference type="GO" id="GO:0016020">
    <property type="term" value="C:membrane"/>
    <property type="evidence" value="ECO:0007669"/>
    <property type="project" value="UniProtKB-SubCell"/>
</dbReference>
<feature type="transmembrane region" description="Helical" evidence="7">
    <location>
        <begin position="718"/>
        <end position="742"/>
    </location>
</feature>
<name>A0A0L0C074_LUCCU</name>
<dbReference type="Proteomes" id="UP000037069">
    <property type="component" value="Unassembled WGS sequence"/>
</dbReference>
<evidence type="ECO:0000256" key="1">
    <source>
        <dbReference type="ARBA" id="ARBA00004141"/>
    </source>
</evidence>
<keyword evidence="6" id="KW-0325">Glycoprotein</keyword>
<evidence type="ECO:0000256" key="2">
    <source>
        <dbReference type="ARBA" id="ARBA00007168"/>
    </source>
</evidence>
<dbReference type="InterPro" id="IPR007603">
    <property type="entry name" value="Choline_transptr-like"/>
</dbReference>
<evidence type="ECO:0000256" key="6">
    <source>
        <dbReference type="ARBA" id="ARBA00023180"/>
    </source>
</evidence>
<dbReference type="AlphaFoldDB" id="A0A0L0C074"/>
<dbReference type="EMBL" id="JRES01001168">
    <property type="protein sequence ID" value="KNC24859.1"/>
    <property type="molecule type" value="Genomic_DNA"/>
</dbReference>
<dbReference type="PANTHER" id="PTHR12385:SF14">
    <property type="entry name" value="CHOLINE TRANSPORTER-LIKE 2"/>
    <property type="match status" value="1"/>
</dbReference>
<reference evidence="8 9" key="1">
    <citation type="journal article" date="2015" name="Nat. Commun.">
        <title>Lucilia cuprina genome unlocks parasitic fly biology to underpin future interventions.</title>
        <authorList>
            <person name="Anstead C.A."/>
            <person name="Korhonen P.K."/>
            <person name="Young N.D."/>
            <person name="Hall R.S."/>
            <person name="Jex A.R."/>
            <person name="Murali S.C."/>
            <person name="Hughes D.S."/>
            <person name="Lee S.F."/>
            <person name="Perry T."/>
            <person name="Stroehlein A.J."/>
            <person name="Ansell B.R."/>
            <person name="Breugelmans B."/>
            <person name="Hofmann A."/>
            <person name="Qu J."/>
            <person name="Dugan S."/>
            <person name="Lee S.L."/>
            <person name="Chao H."/>
            <person name="Dinh H."/>
            <person name="Han Y."/>
            <person name="Doddapaneni H.V."/>
            <person name="Worley K.C."/>
            <person name="Muzny D.M."/>
            <person name="Ioannidis P."/>
            <person name="Waterhouse R.M."/>
            <person name="Zdobnov E.M."/>
            <person name="James P.J."/>
            <person name="Bagnall N.H."/>
            <person name="Kotze A.C."/>
            <person name="Gibbs R.A."/>
            <person name="Richards S."/>
            <person name="Batterham P."/>
            <person name="Gasser R.B."/>
        </authorList>
    </citation>
    <scope>NUCLEOTIDE SEQUENCE [LARGE SCALE GENOMIC DNA]</scope>
    <source>
        <strain evidence="8 9">LS</strain>
        <tissue evidence="8">Full body</tissue>
    </source>
</reference>
<keyword evidence="9" id="KW-1185">Reference proteome</keyword>
<dbReference type="STRING" id="7375.A0A0L0C074"/>
<dbReference type="OrthoDB" id="420519at2759"/>
<feature type="transmembrane region" description="Helical" evidence="7">
    <location>
        <begin position="91"/>
        <end position="109"/>
    </location>
</feature>
<evidence type="ECO:0000256" key="7">
    <source>
        <dbReference type="SAM" id="Phobius"/>
    </source>
</evidence>
<feature type="transmembrane region" description="Helical" evidence="7">
    <location>
        <begin position="754"/>
        <end position="776"/>
    </location>
</feature>
<dbReference type="OMA" id="LIDNEDC"/>
<dbReference type="PANTHER" id="PTHR12385">
    <property type="entry name" value="CHOLINE TRANSPORTER-LIKE (SLC FAMILY 44)"/>
    <property type="match status" value="1"/>
</dbReference>
<organism evidence="8 9">
    <name type="scientific">Lucilia cuprina</name>
    <name type="common">Green bottle fly</name>
    <name type="synonym">Australian sheep blowfly</name>
    <dbReference type="NCBI Taxonomy" id="7375"/>
    <lineage>
        <taxon>Eukaryota</taxon>
        <taxon>Metazoa</taxon>
        <taxon>Ecdysozoa</taxon>
        <taxon>Arthropoda</taxon>
        <taxon>Hexapoda</taxon>
        <taxon>Insecta</taxon>
        <taxon>Pterygota</taxon>
        <taxon>Neoptera</taxon>
        <taxon>Endopterygota</taxon>
        <taxon>Diptera</taxon>
        <taxon>Brachycera</taxon>
        <taxon>Muscomorpha</taxon>
        <taxon>Oestroidea</taxon>
        <taxon>Calliphoridae</taxon>
        <taxon>Luciliinae</taxon>
        <taxon>Lucilia</taxon>
    </lineage>
</organism>
<comment type="similarity">
    <text evidence="2">Belongs to the CTL (choline transporter-like) family.</text>
</comment>